<name>A0ABN1BY41_9BURK</name>
<dbReference type="InterPro" id="IPR007922">
    <property type="entry name" value="DciA-like"/>
</dbReference>
<dbReference type="RefSeq" id="WP_338616257.1">
    <property type="nucleotide sequence ID" value="NZ_BAAAEN010000009.1"/>
</dbReference>
<organism evidence="2 3">
    <name type="scientific">Pigmentiphaga daeguensis</name>
    <dbReference type="NCBI Taxonomy" id="414049"/>
    <lineage>
        <taxon>Bacteria</taxon>
        <taxon>Pseudomonadati</taxon>
        <taxon>Pseudomonadota</taxon>
        <taxon>Betaproteobacteria</taxon>
        <taxon>Burkholderiales</taxon>
        <taxon>Alcaligenaceae</taxon>
        <taxon>Pigmentiphaga</taxon>
    </lineage>
</organism>
<protein>
    <recommendedName>
        <fullName evidence="4">Flagellar hook-length control protein FliK</fullName>
    </recommendedName>
</protein>
<feature type="region of interest" description="Disordered" evidence="1">
    <location>
        <begin position="1"/>
        <end position="25"/>
    </location>
</feature>
<dbReference type="Pfam" id="PF05258">
    <property type="entry name" value="DciA"/>
    <property type="match status" value="1"/>
</dbReference>
<reference evidence="2 3" key="1">
    <citation type="journal article" date="2019" name="Int. J. Syst. Evol. Microbiol.">
        <title>The Global Catalogue of Microorganisms (GCM) 10K type strain sequencing project: providing services to taxonomists for standard genome sequencing and annotation.</title>
        <authorList>
            <consortium name="The Broad Institute Genomics Platform"/>
            <consortium name="The Broad Institute Genome Sequencing Center for Infectious Disease"/>
            <person name="Wu L."/>
            <person name="Ma J."/>
        </authorList>
    </citation>
    <scope>NUCLEOTIDE SEQUENCE [LARGE SCALE GENOMIC DNA]</scope>
    <source>
        <strain evidence="2 3">JCM 14330</strain>
    </source>
</reference>
<gene>
    <name evidence="2" type="ORF">GCM10009097_26350</name>
</gene>
<comment type="caution">
    <text evidence="2">The sequence shown here is derived from an EMBL/GenBank/DDBJ whole genome shotgun (WGS) entry which is preliminary data.</text>
</comment>
<accession>A0ABN1BY41</accession>
<evidence type="ECO:0008006" key="4">
    <source>
        <dbReference type="Google" id="ProtNLM"/>
    </source>
</evidence>
<keyword evidence="3" id="KW-1185">Reference proteome</keyword>
<proteinExistence type="predicted"/>
<evidence type="ECO:0000313" key="2">
    <source>
        <dbReference type="EMBL" id="GAA0507982.1"/>
    </source>
</evidence>
<evidence type="ECO:0000313" key="3">
    <source>
        <dbReference type="Proteomes" id="UP001501706"/>
    </source>
</evidence>
<sequence length="162" mass="17637">MIETFRTRPAATLRKRRKPQTHADPAQYTATLACLGRDGKGASLLGTARRLLDLERQVCDALPAPLGPSCRVLRFEDGQLTLGVPAAAHSAKLRQLAPRLVAALEKQGWQVNGIAVRVQATLTRLEETELSRPAPRAPARQATELGTQALAELKKRLPPPTR</sequence>
<evidence type="ECO:0000256" key="1">
    <source>
        <dbReference type="SAM" id="MobiDB-lite"/>
    </source>
</evidence>
<dbReference type="EMBL" id="BAAAEN010000009">
    <property type="protein sequence ID" value="GAA0507982.1"/>
    <property type="molecule type" value="Genomic_DNA"/>
</dbReference>
<dbReference type="Proteomes" id="UP001501706">
    <property type="component" value="Unassembled WGS sequence"/>
</dbReference>